<dbReference type="SUPFAM" id="SSF55931">
    <property type="entry name" value="Glutamine synthetase/guanido kinase"/>
    <property type="match status" value="1"/>
</dbReference>
<dbReference type="NCBIfam" id="NF010041">
    <property type="entry name" value="PRK13517.1-1"/>
    <property type="match status" value="1"/>
</dbReference>
<dbReference type="EC" id="6.3.2.2" evidence="5"/>
<dbReference type="RefSeq" id="WP_163288714.1">
    <property type="nucleotide sequence ID" value="NZ_JAAGWY010000001.1"/>
</dbReference>
<dbReference type="InterPro" id="IPR011793">
    <property type="entry name" value="YbdK"/>
</dbReference>
<comment type="function">
    <text evidence="5">ATP-dependent carboxylate-amine ligase which exhibits weak glutamate--cysteine ligase activity.</text>
</comment>
<dbReference type="AlphaFoldDB" id="A0A6L9XVQ7"/>
<keyword evidence="7" id="KW-1185">Reference proteome</keyword>
<dbReference type="PANTHER" id="PTHR36510">
    <property type="entry name" value="GLUTAMATE--CYSTEINE LIGASE 2-RELATED"/>
    <property type="match status" value="1"/>
</dbReference>
<name>A0A6L9XVQ7_9MICO</name>
<dbReference type="InterPro" id="IPR050141">
    <property type="entry name" value="GCL_type2/YbdK_subfam"/>
</dbReference>
<keyword evidence="1 5" id="KW-0436">Ligase</keyword>
<comment type="caution">
    <text evidence="6">The sequence shown here is derived from an EMBL/GenBank/DDBJ whole genome shotgun (WGS) entry which is preliminary data.</text>
</comment>
<comment type="catalytic activity">
    <reaction evidence="4 5">
        <text>L-cysteine + L-glutamate + ATP = gamma-L-glutamyl-L-cysteine + ADP + phosphate + H(+)</text>
        <dbReference type="Rhea" id="RHEA:13285"/>
        <dbReference type="ChEBI" id="CHEBI:15378"/>
        <dbReference type="ChEBI" id="CHEBI:29985"/>
        <dbReference type="ChEBI" id="CHEBI:30616"/>
        <dbReference type="ChEBI" id="CHEBI:35235"/>
        <dbReference type="ChEBI" id="CHEBI:43474"/>
        <dbReference type="ChEBI" id="CHEBI:58173"/>
        <dbReference type="ChEBI" id="CHEBI:456216"/>
        <dbReference type="EC" id="6.3.2.2"/>
    </reaction>
</comment>
<dbReference type="NCBIfam" id="TIGR02050">
    <property type="entry name" value="gshA_cyan_rel"/>
    <property type="match status" value="1"/>
</dbReference>
<evidence type="ECO:0000256" key="4">
    <source>
        <dbReference type="ARBA" id="ARBA00048819"/>
    </source>
</evidence>
<dbReference type="GO" id="GO:0005524">
    <property type="term" value="F:ATP binding"/>
    <property type="evidence" value="ECO:0007669"/>
    <property type="project" value="UniProtKB-KW"/>
</dbReference>
<keyword evidence="2 5" id="KW-0547">Nucleotide-binding</keyword>
<protein>
    <recommendedName>
        <fullName evidence="5">Putative glutamate--cysteine ligase 2</fullName>
        <ecNumber evidence="5">6.3.2.2</ecNumber>
    </recommendedName>
    <alternativeName>
        <fullName evidence="5">Gamma-glutamylcysteine synthetase 2</fullName>
        <shortName evidence="5">GCS 2</shortName>
        <shortName evidence="5">Gamma-GCS 2</shortName>
    </alternativeName>
</protein>
<organism evidence="6 7">
    <name type="scientific">Leifsonia tongyongensis</name>
    <dbReference type="NCBI Taxonomy" id="1268043"/>
    <lineage>
        <taxon>Bacteria</taxon>
        <taxon>Bacillati</taxon>
        <taxon>Actinomycetota</taxon>
        <taxon>Actinomycetes</taxon>
        <taxon>Micrococcales</taxon>
        <taxon>Microbacteriaceae</taxon>
        <taxon>Leifsonia</taxon>
    </lineage>
</organism>
<dbReference type="Proteomes" id="UP000474967">
    <property type="component" value="Unassembled WGS sequence"/>
</dbReference>
<sequence>MRTLGVEEELLLVDERTGIPMAVAPQAVADAPDWAASTSGPGVEEEFKEEMLEAQTRPHESAADLFDEIVAGRALADRLVKPYGARAVALAMSPMSFVPHPTREPRYGTMMERYGATARNVLVCGCHVHVGIDSRDEGVAVMDRIRNWLPVILALSANSPFANGDDTGYASYRFAAWHQWQSAGPTEVFGSVAAYEEFERILVATEVILDRRMIYLDARLPHQLPTVEVRIADVCLDPRDTIVLAALIRALVDTAVDEWQHDVAPVAVPAAALRLAEWQAALTGAAGRLPHPEHGRGGTAADAVAALVAHVDRALGANGDRELVRSGLKRMLENGGGAGIQRRAFGVRGSLLDVVTDALRVTHAQEAAGHGTG</sequence>
<dbReference type="GO" id="GO:0042398">
    <property type="term" value="P:modified amino acid biosynthetic process"/>
    <property type="evidence" value="ECO:0007669"/>
    <property type="project" value="InterPro"/>
</dbReference>
<accession>A0A6L9XVQ7</accession>
<comment type="similarity">
    <text evidence="5">Belongs to the glutamate--cysteine ligase type 2 family. YbdK subfamily.</text>
</comment>
<gene>
    <name evidence="6" type="ORF">G3T36_06455</name>
</gene>
<dbReference type="GO" id="GO:0004357">
    <property type="term" value="F:glutamate-cysteine ligase activity"/>
    <property type="evidence" value="ECO:0007669"/>
    <property type="project" value="UniProtKB-EC"/>
</dbReference>
<proteinExistence type="inferred from homology"/>
<evidence type="ECO:0000256" key="2">
    <source>
        <dbReference type="ARBA" id="ARBA00022741"/>
    </source>
</evidence>
<evidence type="ECO:0000313" key="7">
    <source>
        <dbReference type="Proteomes" id="UP000474967"/>
    </source>
</evidence>
<evidence type="ECO:0000313" key="6">
    <source>
        <dbReference type="EMBL" id="NEN05509.1"/>
    </source>
</evidence>
<dbReference type="Gene3D" id="3.30.590.20">
    <property type="match status" value="1"/>
</dbReference>
<keyword evidence="3 5" id="KW-0067">ATP-binding</keyword>
<dbReference type="InterPro" id="IPR014746">
    <property type="entry name" value="Gln_synth/guanido_kin_cat_dom"/>
</dbReference>
<evidence type="ECO:0000256" key="3">
    <source>
        <dbReference type="ARBA" id="ARBA00022840"/>
    </source>
</evidence>
<evidence type="ECO:0000256" key="5">
    <source>
        <dbReference type="HAMAP-Rule" id="MF_01609"/>
    </source>
</evidence>
<dbReference type="PANTHER" id="PTHR36510:SF1">
    <property type="entry name" value="GLUTAMATE--CYSTEINE LIGASE 2-RELATED"/>
    <property type="match status" value="1"/>
</dbReference>
<dbReference type="InterPro" id="IPR006336">
    <property type="entry name" value="GCS2"/>
</dbReference>
<dbReference type="HAMAP" id="MF_01609">
    <property type="entry name" value="Glu_cys_ligase_2"/>
    <property type="match status" value="1"/>
</dbReference>
<evidence type="ECO:0000256" key="1">
    <source>
        <dbReference type="ARBA" id="ARBA00022598"/>
    </source>
</evidence>
<dbReference type="Pfam" id="PF04107">
    <property type="entry name" value="GCS2"/>
    <property type="match status" value="1"/>
</dbReference>
<reference evidence="6 7" key="1">
    <citation type="journal article" date="2014" name="J. Microbiol.">
        <title>Diaminobutyricibacter tongyongensis gen. nov., sp. nov. and Homoserinibacter gongjuensis gen. nov., sp. nov. belong to the family Microbacteriaceae.</title>
        <authorList>
            <person name="Kim S.J."/>
            <person name="Ahn J.H."/>
            <person name="Weon H.Y."/>
            <person name="Hamada M."/>
            <person name="Suzuki K."/>
            <person name="Kwon S.W."/>
        </authorList>
    </citation>
    <scope>NUCLEOTIDE SEQUENCE [LARGE SCALE GENOMIC DNA]</scope>
    <source>
        <strain evidence="6 7">NBRC 108724</strain>
    </source>
</reference>
<dbReference type="EMBL" id="JAAGWY010000001">
    <property type="protein sequence ID" value="NEN05509.1"/>
    <property type="molecule type" value="Genomic_DNA"/>
</dbReference>